<comment type="caution">
    <text evidence="2">The sequence shown here is derived from an EMBL/GenBank/DDBJ whole genome shotgun (WGS) entry which is preliminary data.</text>
</comment>
<dbReference type="SUPFAM" id="SSF52075">
    <property type="entry name" value="Outer arm dynein light chain 1"/>
    <property type="match status" value="1"/>
</dbReference>
<sequence length="257" mass="28635">MESRKSLDLINKKLVSLLVDMCLLAAGCAPAQRKPAGVASRKYVCEEGSMVQLRRLILSYNMLALLPEEIGNLRSLERHCLVSNRLTSLPRMVETLMHMTVPVLTNNPLAEHGEISETCLETGLCFRATRSKCKAVTRCLLLSPSRVHQETQRSPVENVSEHRPGMERSLASGGAHSRPTSRCGKKDENGDRVWNQPRRIHGAKNVFALHSSHEEVFVKLRDGVETQGHSCRDQGYFQTGRSRVSAWCARCCIAEGT</sequence>
<dbReference type="EMBL" id="JARGDH010000006">
    <property type="protein sequence ID" value="KAL0265800.1"/>
    <property type="molecule type" value="Genomic_DNA"/>
</dbReference>
<proteinExistence type="predicted"/>
<dbReference type="InterPro" id="IPR032675">
    <property type="entry name" value="LRR_dom_sf"/>
</dbReference>
<evidence type="ECO:0000256" key="1">
    <source>
        <dbReference type="SAM" id="MobiDB-lite"/>
    </source>
</evidence>
<name>A0AAW2H7Z5_9NEOP</name>
<reference evidence="2" key="1">
    <citation type="journal article" date="2024" name="Gigascience">
        <title>Chromosome-level genome of the poultry shaft louse Menopon gallinae provides insight into the host-switching and adaptive evolution of parasitic lice.</title>
        <authorList>
            <person name="Xu Y."/>
            <person name="Ma L."/>
            <person name="Liu S."/>
            <person name="Liang Y."/>
            <person name="Liu Q."/>
            <person name="He Z."/>
            <person name="Tian L."/>
            <person name="Duan Y."/>
            <person name="Cai W."/>
            <person name="Li H."/>
            <person name="Song F."/>
        </authorList>
    </citation>
    <scope>NUCLEOTIDE SEQUENCE</scope>
    <source>
        <strain evidence="2">Cailab_2023a</strain>
    </source>
</reference>
<feature type="region of interest" description="Disordered" evidence="1">
    <location>
        <begin position="150"/>
        <end position="197"/>
    </location>
</feature>
<protein>
    <submittedName>
        <fullName evidence="2">Uncharacterized protein</fullName>
    </submittedName>
</protein>
<accession>A0AAW2H7Z5</accession>
<organism evidence="2">
    <name type="scientific">Menopon gallinae</name>
    <name type="common">poultry shaft louse</name>
    <dbReference type="NCBI Taxonomy" id="328185"/>
    <lineage>
        <taxon>Eukaryota</taxon>
        <taxon>Metazoa</taxon>
        <taxon>Ecdysozoa</taxon>
        <taxon>Arthropoda</taxon>
        <taxon>Hexapoda</taxon>
        <taxon>Insecta</taxon>
        <taxon>Pterygota</taxon>
        <taxon>Neoptera</taxon>
        <taxon>Paraneoptera</taxon>
        <taxon>Psocodea</taxon>
        <taxon>Troctomorpha</taxon>
        <taxon>Phthiraptera</taxon>
        <taxon>Amblycera</taxon>
        <taxon>Menoponidae</taxon>
        <taxon>Menopon</taxon>
    </lineage>
</organism>
<dbReference type="Gene3D" id="3.80.10.10">
    <property type="entry name" value="Ribonuclease Inhibitor"/>
    <property type="match status" value="1"/>
</dbReference>
<dbReference type="AlphaFoldDB" id="A0AAW2H7Z5"/>
<evidence type="ECO:0000313" key="2">
    <source>
        <dbReference type="EMBL" id="KAL0265800.1"/>
    </source>
</evidence>
<gene>
    <name evidence="2" type="ORF">PYX00_011515</name>
</gene>